<proteinExistence type="predicted"/>
<dbReference type="GO" id="GO:0003006">
    <property type="term" value="P:developmental process involved in reproduction"/>
    <property type="evidence" value="ECO:0007669"/>
    <property type="project" value="UniProtKB-ARBA"/>
</dbReference>
<evidence type="ECO:0000256" key="1">
    <source>
        <dbReference type="ARBA" id="ARBA00022741"/>
    </source>
</evidence>
<dbReference type="PANTHER" id="PTHR24072">
    <property type="entry name" value="RHO FAMILY GTPASE"/>
    <property type="match status" value="1"/>
</dbReference>
<dbReference type="GO" id="GO:0022412">
    <property type="term" value="P:cellular process involved in reproduction in multicellular organism"/>
    <property type="evidence" value="ECO:0007669"/>
    <property type="project" value="UniProtKB-ARBA"/>
</dbReference>
<dbReference type="OrthoDB" id="8830751at2759"/>
<dbReference type="GO" id="GO:0003924">
    <property type="term" value="F:GTPase activity"/>
    <property type="evidence" value="ECO:0007669"/>
    <property type="project" value="InterPro"/>
</dbReference>
<organism evidence="4">
    <name type="scientific">Lepeophtheirus salmonis</name>
    <name type="common">Salmon louse</name>
    <name type="synonym">Caligus salmonis</name>
    <dbReference type="NCBI Taxonomy" id="72036"/>
    <lineage>
        <taxon>Eukaryota</taxon>
        <taxon>Metazoa</taxon>
        <taxon>Ecdysozoa</taxon>
        <taxon>Arthropoda</taxon>
        <taxon>Crustacea</taxon>
        <taxon>Multicrustacea</taxon>
        <taxon>Hexanauplia</taxon>
        <taxon>Copepoda</taxon>
        <taxon>Siphonostomatoida</taxon>
        <taxon>Caligidae</taxon>
        <taxon>Lepeophtheirus</taxon>
    </lineage>
</organism>
<reference evidence="4" key="1">
    <citation type="submission" date="2014-05" db="EMBL/GenBank/DDBJ databases">
        <authorList>
            <person name="Chronopoulou M."/>
        </authorList>
    </citation>
    <scope>NUCLEOTIDE SEQUENCE</scope>
    <source>
        <tissue evidence="4">Whole organism</tissue>
    </source>
</reference>
<dbReference type="GO" id="GO:0007264">
    <property type="term" value="P:small GTPase-mediated signal transduction"/>
    <property type="evidence" value="ECO:0007669"/>
    <property type="project" value="InterPro"/>
</dbReference>
<dbReference type="InterPro" id="IPR027417">
    <property type="entry name" value="P-loop_NTPase"/>
</dbReference>
<dbReference type="SUPFAM" id="SSF52540">
    <property type="entry name" value="P-loop containing nucleoside triphosphate hydrolases"/>
    <property type="match status" value="1"/>
</dbReference>
<dbReference type="AlphaFoldDB" id="A0A0K2VL21"/>
<dbReference type="InterPro" id="IPR003578">
    <property type="entry name" value="Small_GTPase_Rho"/>
</dbReference>
<accession>A0A0K2VL21</accession>
<feature type="non-terminal residue" evidence="4">
    <location>
        <position position="1"/>
    </location>
</feature>
<dbReference type="SMART" id="SM00174">
    <property type="entry name" value="RHO"/>
    <property type="match status" value="1"/>
</dbReference>
<dbReference type="GO" id="GO:0005525">
    <property type="term" value="F:GTP binding"/>
    <property type="evidence" value="ECO:0007669"/>
    <property type="project" value="UniProtKB-KW"/>
</dbReference>
<dbReference type="InterPro" id="IPR001806">
    <property type="entry name" value="Small_GTPase"/>
</dbReference>
<dbReference type="GO" id="GO:0035006">
    <property type="term" value="P:melanization defense response"/>
    <property type="evidence" value="ECO:0007669"/>
    <property type="project" value="UniProtKB-ARBA"/>
</dbReference>
<name>A0A0K2VL21_LEPSM</name>
<dbReference type="GO" id="GO:0035099">
    <property type="term" value="P:hemocyte migration"/>
    <property type="evidence" value="ECO:0007669"/>
    <property type="project" value="UniProtKB-ARBA"/>
</dbReference>
<dbReference type="Gene3D" id="3.40.50.300">
    <property type="entry name" value="P-loop containing nucleotide triphosphate hydrolases"/>
    <property type="match status" value="1"/>
</dbReference>
<dbReference type="SMART" id="SM00175">
    <property type="entry name" value="RAB"/>
    <property type="match status" value="1"/>
</dbReference>
<evidence type="ECO:0000256" key="2">
    <source>
        <dbReference type="ARBA" id="ARBA00023134"/>
    </source>
</evidence>
<evidence type="ECO:0000256" key="3">
    <source>
        <dbReference type="SAM" id="MobiDB-lite"/>
    </source>
</evidence>
<dbReference type="PROSITE" id="PS51419">
    <property type="entry name" value="RAB"/>
    <property type="match status" value="1"/>
</dbReference>
<dbReference type="PROSITE" id="PS51420">
    <property type="entry name" value="RHO"/>
    <property type="match status" value="1"/>
</dbReference>
<keyword evidence="2" id="KW-0342">GTP-binding</keyword>
<keyword evidence="1" id="KW-0547">Nucleotide-binding</keyword>
<dbReference type="GO" id="GO:0001667">
    <property type="term" value="P:ameboidal-type cell migration"/>
    <property type="evidence" value="ECO:0007669"/>
    <property type="project" value="UniProtKB-ARBA"/>
</dbReference>
<sequence>FFSGSNKVKPLLYAKADVILLCFKITEPKTLASAFNKWTADIRNFAPSVPIILVGCQSDLRSNKDIITNLASQGLAPISAEQGLTVSHQIQAVLYIETSAKSSHRAALSAFEVSALTTMGQFSHTHINHHEYFSRTARISPQFHAPLLPPKSKNIRSPPVPPKPPVRRAVSSVHLNKENLYSAEPSSTKSLLHLHQVSESNSQQQPFKVVSRERSLLNLSGTTPRTPKTQRKERERMVTIKCQRLTLDKRREEVDVEVPAPIYETLRFYNVSSDDLLRDCKNDAPKKSLRAKLKRLFAVKI</sequence>
<protein>
    <submittedName>
        <fullName evidence="4">Uncharacterized protein</fullName>
    </submittedName>
</protein>
<feature type="region of interest" description="Disordered" evidence="3">
    <location>
        <begin position="147"/>
        <end position="166"/>
    </location>
</feature>
<evidence type="ECO:0000313" key="4">
    <source>
        <dbReference type="EMBL" id="CDW50887.1"/>
    </source>
</evidence>
<dbReference type="Pfam" id="PF00071">
    <property type="entry name" value="Ras"/>
    <property type="match status" value="1"/>
</dbReference>
<dbReference type="EMBL" id="HACA01033526">
    <property type="protein sequence ID" value="CDW50887.1"/>
    <property type="molecule type" value="Transcribed_RNA"/>
</dbReference>